<feature type="transmembrane region" description="Helical" evidence="1">
    <location>
        <begin position="69"/>
        <end position="90"/>
    </location>
</feature>
<keyword evidence="1" id="KW-1133">Transmembrane helix</keyword>
<dbReference type="Proteomes" id="UP000315395">
    <property type="component" value="Chromosome"/>
</dbReference>
<sequence length="93" mass="10429">MADSKPRTRSQKEIEAELTATRERLARTVDQLTFRASPQEIKRRQVEALKLRANRAAFTETGEPRYDRLATGLAIVAGVAIALGLARRVFYKG</sequence>
<gene>
    <name evidence="2" type="ORF">FNH13_14700</name>
</gene>
<keyword evidence="1" id="KW-0472">Membrane</keyword>
<dbReference type="KEGG" id="orz:FNH13_14700"/>
<evidence type="ECO:0000256" key="1">
    <source>
        <dbReference type="SAM" id="Phobius"/>
    </source>
</evidence>
<reference evidence="2 3" key="1">
    <citation type="submission" date="2019-07" db="EMBL/GenBank/DDBJ databases">
        <title>complete genome sequencing of Ornithinimicrobium sp. H23M54.</title>
        <authorList>
            <person name="Bae J.-W."/>
            <person name="Lee S.-Y."/>
        </authorList>
    </citation>
    <scope>NUCLEOTIDE SEQUENCE [LARGE SCALE GENOMIC DNA]</scope>
    <source>
        <strain evidence="2 3">H23M54</strain>
    </source>
</reference>
<evidence type="ECO:0000313" key="3">
    <source>
        <dbReference type="Proteomes" id="UP000315395"/>
    </source>
</evidence>
<keyword evidence="3" id="KW-1185">Reference proteome</keyword>
<evidence type="ECO:0000313" key="2">
    <source>
        <dbReference type="EMBL" id="QDO89423.1"/>
    </source>
</evidence>
<dbReference type="Pfam" id="PF12277">
    <property type="entry name" value="DUF3618"/>
    <property type="match status" value="1"/>
</dbReference>
<organism evidence="2 3">
    <name type="scientific">Ornithinimicrobium ciconiae</name>
    <dbReference type="NCBI Taxonomy" id="2594265"/>
    <lineage>
        <taxon>Bacteria</taxon>
        <taxon>Bacillati</taxon>
        <taxon>Actinomycetota</taxon>
        <taxon>Actinomycetes</taxon>
        <taxon>Micrococcales</taxon>
        <taxon>Ornithinimicrobiaceae</taxon>
        <taxon>Ornithinimicrobium</taxon>
    </lineage>
</organism>
<proteinExistence type="predicted"/>
<dbReference type="OrthoDB" id="5149496at2"/>
<dbReference type="EMBL" id="CP041616">
    <property type="protein sequence ID" value="QDO89423.1"/>
    <property type="molecule type" value="Genomic_DNA"/>
</dbReference>
<accession>A0A516GD27</accession>
<dbReference type="InterPro" id="IPR022062">
    <property type="entry name" value="DUF3618"/>
</dbReference>
<protein>
    <submittedName>
        <fullName evidence="2">DUF3618 domain-containing protein</fullName>
    </submittedName>
</protein>
<keyword evidence="1" id="KW-0812">Transmembrane</keyword>
<name>A0A516GD27_9MICO</name>
<dbReference type="AlphaFoldDB" id="A0A516GD27"/>
<dbReference type="RefSeq" id="WP_143784110.1">
    <property type="nucleotide sequence ID" value="NZ_CP041616.1"/>
</dbReference>